<proteinExistence type="predicted"/>
<dbReference type="AlphaFoldDB" id="A0A0E9UPM7"/>
<evidence type="ECO:0000313" key="1">
    <source>
        <dbReference type="EMBL" id="JAH67190.1"/>
    </source>
</evidence>
<accession>A0A0E9UPM7</accession>
<reference evidence="1" key="1">
    <citation type="submission" date="2014-11" db="EMBL/GenBank/DDBJ databases">
        <authorList>
            <person name="Amaro Gonzalez C."/>
        </authorList>
    </citation>
    <scope>NUCLEOTIDE SEQUENCE</scope>
</reference>
<name>A0A0E9UPM7_ANGAN</name>
<sequence length="42" mass="4822">MQSEDISITNASVIHAQSDVINQHCFDRRRATRTLRLQAILI</sequence>
<organism evidence="1">
    <name type="scientific">Anguilla anguilla</name>
    <name type="common">European freshwater eel</name>
    <name type="synonym">Muraena anguilla</name>
    <dbReference type="NCBI Taxonomy" id="7936"/>
    <lineage>
        <taxon>Eukaryota</taxon>
        <taxon>Metazoa</taxon>
        <taxon>Chordata</taxon>
        <taxon>Craniata</taxon>
        <taxon>Vertebrata</taxon>
        <taxon>Euteleostomi</taxon>
        <taxon>Actinopterygii</taxon>
        <taxon>Neopterygii</taxon>
        <taxon>Teleostei</taxon>
        <taxon>Anguilliformes</taxon>
        <taxon>Anguillidae</taxon>
        <taxon>Anguilla</taxon>
    </lineage>
</organism>
<reference evidence="1" key="2">
    <citation type="journal article" date="2015" name="Fish Shellfish Immunol.">
        <title>Early steps in the European eel (Anguilla anguilla)-Vibrio vulnificus interaction in the gills: Role of the RtxA13 toxin.</title>
        <authorList>
            <person name="Callol A."/>
            <person name="Pajuelo D."/>
            <person name="Ebbesson L."/>
            <person name="Teles M."/>
            <person name="MacKenzie S."/>
            <person name="Amaro C."/>
        </authorList>
    </citation>
    <scope>NUCLEOTIDE SEQUENCE</scope>
</reference>
<dbReference type="EMBL" id="GBXM01041387">
    <property type="protein sequence ID" value="JAH67190.1"/>
    <property type="molecule type" value="Transcribed_RNA"/>
</dbReference>
<protein>
    <submittedName>
        <fullName evidence="1">Uncharacterized protein</fullName>
    </submittedName>
</protein>